<dbReference type="EMBL" id="SLXV01000001">
    <property type="protein sequence ID" value="TCP70688.1"/>
    <property type="molecule type" value="Genomic_DNA"/>
</dbReference>
<dbReference type="CDD" id="cd00761">
    <property type="entry name" value="Glyco_tranf_GTA_type"/>
    <property type="match status" value="1"/>
</dbReference>
<dbReference type="OrthoDB" id="9785185at2"/>
<protein>
    <submittedName>
        <fullName evidence="3">Glycosyl transferase family 2</fullName>
    </submittedName>
</protein>
<dbReference type="AlphaFoldDB" id="A0A4R2S2B5"/>
<dbReference type="Gene3D" id="3.90.550.10">
    <property type="entry name" value="Spore Coat Polysaccharide Biosynthesis Protein SpsA, Chain A"/>
    <property type="match status" value="1"/>
</dbReference>
<dbReference type="GO" id="GO:0016758">
    <property type="term" value="F:hexosyltransferase activity"/>
    <property type="evidence" value="ECO:0007669"/>
    <property type="project" value="UniProtKB-ARBA"/>
</dbReference>
<evidence type="ECO:0000256" key="1">
    <source>
        <dbReference type="ARBA" id="ARBA00006739"/>
    </source>
</evidence>
<dbReference type="PANTHER" id="PTHR22916">
    <property type="entry name" value="GLYCOSYLTRANSFERASE"/>
    <property type="match status" value="1"/>
</dbReference>
<gene>
    <name evidence="3" type="ORF">EDD57_101131</name>
</gene>
<dbReference type="RefSeq" id="WP_131847305.1">
    <property type="nucleotide sequence ID" value="NZ_SLXV01000001.1"/>
</dbReference>
<evidence type="ECO:0000313" key="4">
    <source>
        <dbReference type="Proteomes" id="UP000294746"/>
    </source>
</evidence>
<keyword evidence="3" id="KW-0808">Transferase</keyword>
<feature type="domain" description="Glycosyltransferase 2-like" evidence="2">
    <location>
        <begin position="22"/>
        <end position="147"/>
    </location>
</feature>
<organism evidence="3 4">
    <name type="scientific">Baia soyae</name>
    <dbReference type="NCBI Taxonomy" id="1544746"/>
    <lineage>
        <taxon>Bacteria</taxon>
        <taxon>Bacillati</taxon>
        <taxon>Bacillota</taxon>
        <taxon>Bacilli</taxon>
        <taxon>Bacillales</taxon>
        <taxon>Thermoactinomycetaceae</taxon>
        <taxon>Baia</taxon>
    </lineage>
</organism>
<dbReference type="PANTHER" id="PTHR22916:SF3">
    <property type="entry name" value="UDP-GLCNAC:BETAGAL BETA-1,3-N-ACETYLGLUCOSAMINYLTRANSFERASE-LIKE PROTEIN 1"/>
    <property type="match status" value="1"/>
</dbReference>
<dbReference type="SUPFAM" id="SSF53448">
    <property type="entry name" value="Nucleotide-diphospho-sugar transferases"/>
    <property type="match status" value="1"/>
</dbReference>
<comment type="caution">
    <text evidence="3">The sequence shown here is derived from an EMBL/GenBank/DDBJ whole genome shotgun (WGS) entry which is preliminary data.</text>
</comment>
<name>A0A4R2S2B5_9BACL</name>
<dbReference type="InterPro" id="IPR001173">
    <property type="entry name" value="Glyco_trans_2-like"/>
</dbReference>
<dbReference type="InterPro" id="IPR029044">
    <property type="entry name" value="Nucleotide-diphossugar_trans"/>
</dbReference>
<evidence type="ECO:0000259" key="2">
    <source>
        <dbReference type="Pfam" id="PF00535"/>
    </source>
</evidence>
<dbReference type="Pfam" id="PF00535">
    <property type="entry name" value="Glycos_transf_2"/>
    <property type="match status" value="1"/>
</dbReference>
<proteinExistence type="inferred from homology"/>
<accession>A0A4R2S2B5</accession>
<dbReference type="Proteomes" id="UP000294746">
    <property type="component" value="Unassembled WGS sequence"/>
</dbReference>
<sequence>MSQEPKRMFMDQEKNLYLPKVSVLISACNRPHMLKQALESVLAQTYPNIEIIIGDNSTDNGVEALVEPYLRDYDHIKYVRNVETGRNSFDLGNTLTLFSMATGEFVNFLHDYDFFHREKIEKMVHYFLRLPNVKLVTSYRQVVDDDGNELPPVVSTSKLLYKDSLINGKELGKHMLSQFTNSIGGCTTVLFKKSDLQEGWARYGGFHHVVLSDVATWMSLLSQGDAVYIAEPLSYVRIHLEDRMNTADLELGRVAEWASILLSSFENQFIEMAEYQGYLKQWNERWNSRMHELIASENHSFILQGVRKKCLRLLEDIPQIYSL</sequence>
<keyword evidence="4" id="KW-1185">Reference proteome</keyword>
<reference evidence="3 4" key="1">
    <citation type="submission" date="2019-03" db="EMBL/GenBank/DDBJ databases">
        <title>Genomic Encyclopedia of Type Strains, Phase IV (KMG-IV): sequencing the most valuable type-strain genomes for metagenomic binning, comparative biology and taxonomic classification.</title>
        <authorList>
            <person name="Goeker M."/>
        </authorList>
    </citation>
    <scope>NUCLEOTIDE SEQUENCE [LARGE SCALE GENOMIC DNA]</scope>
    <source>
        <strain evidence="3 4">DSM 46831</strain>
    </source>
</reference>
<comment type="similarity">
    <text evidence="1">Belongs to the glycosyltransferase 2 family.</text>
</comment>
<evidence type="ECO:0000313" key="3">
    <source>
        <dbReference type="EMBL" id="TCP70688.1"/>
    </source>
</evidence>